<proteinExistence type="predicted"/>
<dbReference type="Proteomes" id="UP000013840">
    <property type="component" value="Unassembled WGS sequence"/>
</dbReference>
<evidence type="ECO:0000313" key="2">
    <source>
        <dbReference type="Proteomes" id="UP000013840"/>
    </source>
</evidence>
<dbReference type="AlphaFoldDB" id="R3TTR8"/>
<reference evidence="1 2" key="1">
    <citation type="submission" date="2013-02" db="EMBL/GenBank/DDBJ databases">
        <title>The Genome Sequence of Enterococcus caccae BAA-1240.</title>
        <authorList>
            <consortium name="The Broad Institute Genome Sequencing Platform"/>
            <consortium name="The Broad Institute Genome Sequencing Center for Infectious Disease"/>
            <person name="Earl A.M."/>
            <person name="Gilmore M.S."/>
            <person name="Lebreton F."/>
            <person name="Walker B."/>
            <person name="Young S.K."/>
            <person name="Zeng Q."/>
            <person name="Gargeya S."/>
            <person name="Fitzgerald M."/>
            <person name="Haas B."/>
            <person name="Abouelleil A."/>
            <person name="Alvarado L."/>
            <person name="Arachchi H.M."/>
            <person name="Berlin A.M."/>
            <person name="Chapman S.B."/>
            <person name="Dewar J."/>
            <person name="Goldberg J."/>
            <person name="Griggs A."/>
            <person name="Gujja S."/>
            <person name="Hansen M."/>
            <person name="Howarth C."/>
            <person name="Imamovic A."/>
            <person name="Larimer J."/>
            <person name="McCowan C."/>
            <person name="Murphy C."/>
            <person name="Neiman D."/>
            <person name="Pearson M."/>
            <person name="Priest M."/>
            <person name="Roberts A."/>
            <person name="Saif S."/>
            <person name="Shea T."/>
            <person name="Sisk P."/>
            <person name="Sykes S."/>
            <person name="Wortman J."/>
            <person name="Nusbaum C."/>
            <person name="Birren B."/>
        </authorList>
    </citation>
    <scope>NUCLEOTIDE SEQUENCE [LARGE SCALE GENOMIC DNA]</scope>
    <source>
        <strain evidence="1 2">ATCC BAA-1240</strain>
    </source>
</reference>
<protein>
    <submittedName>
        <fullName evidence="1">Uncharacterized protein</fullName>
    </submittedName>
</protein>
<sequence>MVTDSIIRKKYDGISKTGFFNHSRWYYFGVDKKSNKKSGGKKMRKLEKKESKSVLAGIWVRVCYWRNGRFLGCTPWRWV</sequence>
<keyword evidence="2" id="KW-1185">Reference proteome</keyword>
<accession>R3TTR8</accession>
<gene>
    <name evidence="1" type="ORF">UC7_02101</name>
</gene>
<dbReference type="EMBL" id="AJAU01000019">
    <property type="protein sequence ID" value="EOL44558.1"/>
    <property type="molecule type" value="Genomic_DNA"/>
</dbReference>
<comment type="caution">
    <text evidence="1">The sequence shown here is derived from an EMBL/GenBank/DDBJ whole genome shotgun (WGS) entry which is preliminary data.</text>
</comment>
<name>R3TTR8_9ENTE</name>
<evidence type="ECO:0000313" key="1">
    <source>
        <dbReference type="EMBL" id="EOL44558.1"/>
    </source>
</evidence>
<organism evidence="1 2">
    <name type="scientific">Enterococcus caccae ATCC BAA-1240</name>
    <dbReference type="NCBI Taxonomy" id="1158612"/>
    <lineage>
        <taxon>Bacteria</taxon>
        <taxon>Bacillati</taxon>
        <taxon>Bacillota</taxon>
        <taxon>Bacilli</taxon>
        <taxon>Lactobacillales</taxon>
        <taxon>Enterococcaceae</taxon>
        <taxon>Enterococcus</taxon>
    </lineage>
</organism>